<comment type="caution">
    <text evidence="4">The sequence shown here is derived from an EMBL/GenBank/DDBJ whole genome shotgun (WGS) entry which is preliminary data.</text>
</comment>
<feature type="region of interest" description="Disordered" evidence="2">
    <location>
        <begin position="213"/>
        <end position="259"/>
    </location>
</feature>
<dbReference type="Proteomes" id="UP001265550">
    <property type="component" value="Unassembled WGS sequence"/>
</dbReference>
<dbReference type="EC" id="2.1.1.107" evidence="4"/>
<dbReference type="GO" id="GO:0032259">
    <property type="term" value="P:methylation"/>
    <property type="evidence" value="ECO:0007669"/>
    <property type="project" value="UniProtKB-KW"/>
</dbReference>
<dbReference type="PANTHER" id="PTHR38043">
    <property type="entry name" value="PROTEIN HEMX"/>
    <property type="match status" value="1"/>
</dbReference>
<dbReference type="Pfam" id="PF04375">
    <property type="entry name" value="HemX"/>
    <property type="match status" value="2"/>
</dbReference>
<evidence type="ECO:0000256" key="1">
    <source>
        <dbReference type="SAM" id="Coils"/>
    </source>
</evidence>
<evidence type="ECO:0000256" key="3">
    <source>
        <dbReference type="SAM" id="Phobius"/>
    </source>
</evidence>
<dbReference type="RefSeq" id="WP_204732497.1">
    <property type="nucleotide sequence ID" value="NZ_JAVDWE010000003.1"/>
</dbReference>
<keyword evidence="1" id="KW-0175">Coiled coil</keyword>
<keyword evidence="4" id="KW-0808">Transferase</keyword>
<dbReference type="PANTHER" id="PTHR38043:SF1">
    <property type="entry name" value="PROTEIN HEMX"/>
    <property type="match status" value="1"/>
</dbReference>
<gene>
    <name evidence="4" type="ORF">J2X09_001355</name>
</gene>
<evidence type="ECO:0000313" key="4">
    <source>
        <dbReference type="EMBL" id="MDR7093623.1"/>
    </source>
</evidence>
<keyword evidence="5" id="KW-1185">Reference proteome</keyword>
<protein>
    <submittedName>
        <fullName evidence="4">Uroporphyrin-3 C-methyltransferase</fullName>
        <ecNumber evidence="4">2.1.1.107</ecNumber>
    </submittedName>
</protein>
<feature type="region of interest" description="Disordered" evidence="2">
    <location>
        <begin position="1"/>
        <end position="22"/>
    </location>
</feature>
<feature type="transmembrane region" description="Helical" evidence="3">
    <location>
        <begin position="34"/>
        <end position="54"/>
    </location>
</feature>
<organism evidence="4 5">
    <name type="scientific">Hydrogenophaga laconesensis</name>
    <dbReference type="NCBI Taxonomy" id="1805971"/>
    <lineage>
        <taxon>Bacteria</taxon>
        <taxon>Pseudomonadati</taxon>
        <taxon>Pseudomonadota</taxon>
        <taxon>Betaproteobacteria</taxon>
        <taxon>Burkholderiales</taxon>
        <taxon>Comamonadaceae</taxon>
        <taxon>Hydrogenophaga</taxon>
    </lineage>
</organism>
<keyword evidence="3" id="KW-0812">Transmembrane</keyword>
<feature type="coiled-coil region" evidence="1">
    <location>
        <begin position="82"/>
        <end position="116"/>
    </location>
</feature>
<proteinExistence type="predicted"/>
<dbReference type="InterPro" id="IPR007470">
    <property type="entry name" value="HemX"/>
</dbReference>
<accession>A0ABU1V8H2</accession>
<evidence type="ECO:0000313" key="5">
    <source>
        <dbReference type="Proteomes" id="UP001265550"/>
    </source>
</evidence>
<evidence type="ECO:0000256" key="2">
    <source>
        <dbReference type="SAM" id="MobiDB-lite"/>
    </source>
</evidence>
<reference evidence="4 5" key="1">
    <citation type="submission" date="2023-07" db="EMBL/GenBank/DDBJ databases">
        <title>Sorghum-associated microbial communities from plants grown in Nebraska, USA.</title>
        <authorList>
            <person name="Schachtman D."/>
        </authorList>
    </citation>
    <scope>NUCLEOTIDE SEQUENCE [LARGE SCALE GENOMIC DNA]</scope>
    <source>
        <strain evidence="4 5">BE240</strain>
    </source>
</reference>
<keyword evidence="3" id="KW-1133">Transmembrane helix</keyword>
<keyword evidence="3" id="KW-0472">Membrane</keyword>
<sequence length="390" mass="41895">MSADIPDPIPAATPAPAVAAPPVAPVAPRRPGGVLNWLALLIAALALVITGVLWQKLGFTQQELARRSQDTVTQAVEARTLAAQAEALTQELQARLAVAELRLSEVTLQRSQLEELMLSLSRSRDDNLVQDLESALRLAQQQAQLTGTTQPLISALQAADQRISRAAQPRLNPVQRAIGRDIQRIQGSALTDIPALVLQLDDLARQVDEWPLLNQVGQPPAPPPGKTKAGRKPASPATPEPAAAPAAARDAAEVSSDGAQGWGRVSGWWSALWTRIWDDVTRNGRELVRVSRIDRPEAVLVAPDQALFMRENIKLKLLNARLGLLARHMQASQADLAAVETALARYFDTASPRVTAAQTTLARLRKDLVDSDLPRPEETLTALAAAAGGR</sequence>
<name>A0ABU1V8H2_9BURK</name>
<dbReference type="GO" id="GO:0004851">
    <property type="term" value="F:uroporphyrin-III C-methyltransferase activity"/>
    <property type="evidence" value="ECO:0007669"/>
    <property type="project" value="UniProtKB-EC"/>
</dbReference>
<feature type="compositionally biased region" description="Low complexity" evidence="2">
    <location>
        <begin position="232"/>
        <end position="249"/>
    </location>
</feature>
<dbReference type="EMBL" id="JAVDWE010000003">
    <property type="protein sequence ID" value="MDR7093623.1"/>
    <property type="molecule type" value="Genomic_DNA"/>
</dbReference>
<keyword evidence="4" id="KW-0489">Methyltransferase</keyword>